<evidence type="ECO:0000313" key="8">
    <source>
        <dbReference type="EMBL" id="MCO8298504.1"/>
    </source>
</evidence>
<dbReference type="RefSeq" id="WP_069028650.1">
    <property type="nucleotide sequence ID" value="NZ_CP012047.1"/>
</dbReference>
<accession>A0AB35HQH5</accession>
<dbReference type="Pfam" id="PF03787">
    <property type="entry name" value="RAMPs"/>
    <property type="match status" value="1"/>
</dbReference>
<comment type="similarity">
    <text evidence="2">Belongs to the CRISPR-associated Csm5 family.</text>
</comment>
<proteinExistence type="inferred from homology"/>
<name>A0AB35HQH5_TETHA</name>
<gene>
    <name evidence="8" type="primary">csm5</name>
    <name evidence="8" type="ORF">HXW75_08465</name>
</gene>
<dbReference type="InterPro" id="IPR005537">
    <property type="entry name" value="RAMP_III_fam"/>
</dbReference>
<dbReference type="GeneID" id="64053369"/>
<reference evidence="8" key="1">
    <citation type="submission" date="2020-06" db="EMBL/GenBank/DDBJ databases">
        <authorList>
            <person name="Link T."/>
            <person name="Ehrmann M."/>
        </authorList>
    </citation>
    <scope>NUCLEOTIDE SEQUENCE</scope>
    <source>
        <strain evidence="8">TMW 2.2257</strain>
    </source>
</reference>
<evidence type="ECO:0000256" key="3">
    <source>
        <dbReference type="ARBA" id="ARBA00016113"/>
    </source>
</evidence>
<evidence type="ECO:0000259" key="7">
    <source>
        <dbReference type="Pfam" id="PF03787"/>
    </source>
</evidence>
<evidence type="ECO:0000256" key="4">
    <source>
        <dbReference type="ARBA" id="ARBA00022884"/>
    </source>
</evidence>
<evidence type="ECO:0000256" key="5">
    <source>
        <dbReference type="ARBA" id="ARBA00023118"/>
    </source>
</evidence>
<dbReference type="PANTHER" id="PTHR38007">
    <property type="entry name" value="CRISPR SYSTEM CMS PROTEIN CSM5"/>
    <property type="match status" value="1"/>
</dbReference>
<organism evidence="8 9">
    <name type="scientific">Tetragenococcus halophilus</name>
    <name type="common">Pediococcus halophilus</name>
    <dbReference type="NCBI Taxonomy" id="51669"/>
    <lineage>
        <taxon>Bacteria</taxon>
        <taxon>Bacillati</taxon>
        <taxon>Bacillota</taxon>
        <taxon>Bacilli</taxon>
        <taxon>Lactobacillales</taxon>
        <taxon>Enterococcaceae</taxon>
        <taxon>Tetragenococcus</taxon>
    </lineage>
</organism>
<sequence>MEKRKRYELTLRTMAPLHIGSGTTYTQKEYIYENGYYYFPDMGILYKKLQKQGEKKDRIFEDFLMKNGHTNSRRPRLVQFLNDQQIRERNFSGYQIEETGFELEKKKSARGNLNDISAFVKDAYGYPYIPGSSLKGAIRTILVNEYFRRDDIPWGPKQQDIFHQIRVSDSEPININQLILAQKWDFSPKKLTARSLPIHRESLKPMSVATFIITAVGEQAIELMDQLPQFAKEYYQKYTNQFLSDFPSRYIQKYFWSPLYLGAGSGFWTKTNIDKADNSRHKKGGKMAMKGKGVLKLTKAPITKFRLNGKPRQLIENSENLYEMGKCVFNLKEREEN</sequence>
<comment type="caution">
    <text evidence="8">The sequence shown here is derived from an EMBL/GenBank/DDBJ whole genome shotgun (WGS) entry which is preliminary data.</text>
</comment>
<dbReference type="GO" id="GO:0051607">
    <property type="term" value="P:defense response to virus"/>
    <property type="evidence" value="ECO:0007669"/>
    <property type="project" value="UniProtKB-KW"/>
</dbReference>
<dbReference type="Proteomes" id="UP001057280">
    <property type="component" value="Unassembled WGS sequence"/>
</dbReference>
<evidence type="ECO:0000256" key="1">
    <source>
        <dbReference type="ARBA" id="ARBA00003088"/>
    </source>
</evidence>
<evidence type="ECO:0000313" key="9">
    <source>
        <dbReference type="Proteomes" id="UP001057280"/>
    </source>
</evidence>
<dbReference type="InterPro" id="IPR010173">
    <property type="entry name" value="CRISPR-assoc_Csm5"/>
</dbReference>
<dbReference type="EMBL" id="JACACB010000024">
    <property type="protein sequence ID" value="MCO8298504.1"/>
    <property type="molecule type" value="Genomic_DNA"/>
</dbReference>
<comment type="function">
    <text evidence="1">This subunit might be involved in maturation of a crRNA intermediate to its mature form.</text>
</comment>
<keyword evidence="4" id="KW-0694">RNA-binding</keyword>
<keyword evidence="5" id="KW-0051">Antiviral defense</keyword>
<dbReference type="GO" id="GO:0003723">
    <property type="term" value="F:RNA binding"/>
    <property type="evidence" value="ECO:0007669"/>
    <property type="project" value="UniProtKB-KW"/>
</dbReference>
<dbReference type="PANTHER" id="PTHR38007:SF1">
    <property type="entry name" value="CRISPR SYSTEM CMS PROTEIN CSM5"/>
    <property type="match status" value="1"/>
</dbReference>
<reference evidence="8" key="2">
    <citation type="journal article" date="2021" name="BMC Microbiol.">
        <title>The diversity among the species Tetragenococcus halophilus including new isolates from a lupine seed fermentation.</title>
        <authorList>
            <person name="Link T."/>
            <person name="Vogel R.F."/>
            <person name="Ehrmann M.A."/>
        </authorList>
    </citation>
    <scope>NUCLEOTIDE SEQUENCE</scope>
    <source>
        <strain evidence="8">TMW 2.2257</strain>
    </source>
</reference>
<evidence type="ECO:0000256" key="2">
    <source>
        <dbReference type="ARBA" id="ARBA00006680"/>
    </source>
</evidence>
<feature type="domain" description="CRISPR type III-associated protein" evidence="7">
    <location>
        <begin position="10"/>
        <end position="219"/>
    </location>
</feature>
<dbReference type="NCBIfam" id="TIGR01899">
    <property type="entry name" value="cas_TM1807_csm5"/>
    <property type="match status" value="1"/>
</dbReference>
<evidence type="ECO:0000256" key="6">
    <source>
        <dbReference type="ARBA" id="ARBA00031720"/>
    </source>
</evidence>
<protein>
    <recommendedName>
        <fullName evidence="3">CRISPR system Cms protein Csm5</fullName>
    </recommendedName>
    <alternativeName>
        <fullName evidence="6">CRISPR type III A-associated protein Csm5</fullName>
    </alternativeName>
</protein>
<dbReference type="AlphaFoldDB" id="A0AB35HQH5"/>